<dbReference type="InterPro" id="IPR027417">
    <property type="entry name" value="P-loop_NTPase"/>
</dbReference>
<comment type="caution">
    <text evidence="14">The sequence shown here is derived from an EMBL/GenBank/DDBJ whole genome shotgun (WGS) entry which is preliminary data.</text>
</comment>
<evidence type="ECO:0000256" key="8">
    <source>
        <dbReference type="ARBA" id="ARBA00034617"/>
    </source>
</evidence>
<evidence type="ECO:0000256" key="10">
    <source>
        <dbReference type="ARBA" id="ARBA00048988"/>
    </source>
</evidence>
<dbReference type="Proteomes" id="UP000807850">
    <property type="component" value="Unassembled WGS sequence"/>
</dbReference>
<dbReference type="PANTHER" id="PTHR11070:SF2">
    <property type="entry name" value="ATP-DEPENDENT DNA HELICASE SRS2"/>
    <property type="match status" value="1"/>
</dbReference>
<comment type="catalytic activity">
    <reaction evidence="8">
        <text>Couples ATP hydrolysis with the unwinding of duplex DNA by translocating in the 3'-5' direction.</text>
        <dbReference type="EC" id="5.6.2.4"/>
    </reaction>
</comment>
<dbReference type="Gene3D" id="3.40.50.300">
    <property type="entry name" value="P-loop containing nucleotide triphosphate hydrolases"/>
    <property type="match status" value="2"/>
</dbReference>
<dbReference type="InterPro" id="IPR000212">
    <property type="entry name" value="DNA_helicase_UvrD/REP"/>
</dbReference>
<evidence type="ECO:0000313" key="14">
    <source>
        <dbReference type="EMBL" id="MBI3539220.1"/>
    </source>
</evidence>
<dbReference type="GO" id="GO:0033202">
    <property type="term" value="C:DNA helicase complex"/>
    <property type="evidence" value="ECO:0007669"/>
    <property type="project" value="TreeGrafter"/>
</dbReference>
<evidence type="ECO:0000256" key="9">
    <source>
        <dbReference type="ARBA" id="ARBA00034808"/>
    </source>
</evidence>
<evidence type="ECO:0000313" key="15">
    <source>
        <dbReference type="Proteomes" id="UP000807850"/>
    </source>
</evidence>
<dbReference type="GO" id="GO:0003677">
    <property type="term" value="F:DNA binding"/>
    <property type="evidence" value="ECO:0007669"/>
    <property type="project" value="UniProtKB-KW"/>
</dbReference>
<evidence type="ECO:0000259" key="13">
    <source>
        <dbReference type="PROSITE" id="PS51217"/>
    </source>
</evidence>
<accession>A0A9D6L7U9</accession>
<dbReference type="PROSITE" id="PS51217">
    <property type="entry name" value="UVRD_HELICASE_CTER"/>
    <property type="match status" value="1"/>
</dbReference>
<dbReference type="InterPro" id="IPR014017">
    <property type="entry name" value="DNA_helicase_UvrD-like_C"/>
</dbReference>
<keyword evidence="3 11" id="KW-0378">Hydrolase</keyword>
<comment type="similarity">
    <text evidence="1">Belongs to the helicase family. UvrD subfamily.</text>
</comment>
<evidence type="ECO:0000259" key="12">
    <source>
        <dbReference type="PROSITE" id="PS51198"/>
    </source>
</evidence>
<protein>
    <recommendedName>
        <fullName evidence="9">DNA 3'-5' helicase</fullName>
        <ecNumber evidence="9">5.6.2.4</ecNumber>
    </recommendedName>
</protein>
<dbReference type="InterPro" id="IPR014016">
    <property type="entry name" value="UvrD-like_ATP-bd"/>
</dbReference>
<evidence type="ECO:0000256" key="4">
    <source>
        <dbReference type="ARBA" id="ARBA00022806"/>
    </source>
</evidence>
<keyword evidence="5 11" id="KW-0067">ATP-binding</keyword>
<dbReference type="GO" id="GO:0005829">
    <property type="term" value="C:cytosol"/>
    <property type="evidence" value="ECO:0007669"/>
    <property type="project" value="TreeGrafter"/>
</dbReference>
<keyword evidence="6" id="KW-0238">DNA-binding</keyword>
<dbReference type="EC" id="5.6.2.4" evidence="9"/>
<dbReference type="Pfam" id="PF00580">
    <property type="entry name" value="UvrD-helicase"/>
    <property type="match status" value="1"/>
</dbReference>
<evidence type="ECO:0000256" key="3">
    <source>
        <dbReference type="ARBA" id="ARBA00022801"/>
    </source>
</evidence>
<gene>
    <name evidence="14" type="ORF">HY076_02990</name>
</gene>
<evidence type="ECO:0000256" key="2">
    <source>
        <dbReference type="ARBA" id="ARBA00022741"/>
    </source>
</evidence>
<evidence type="ECO:0000256" key="6">
    <source>
        <dbReference type="ARBA" id="ARBA00023125"/>
    </source>
</evidence>
<dbReference type="Pfam" id="PF13361">
    <property type="entry name" value="UvrD_C"/>
    <property type="match status" value="2"/>
</dbReference>
<dbReference type="InterPro" id="IPR013986">
    <property type="entry name" value="DExx_box_DNA_helicase_dom_sf"/>
</dbReference>
<dbReference type="SUPFAM" id="SSF52540">
    <property type="entry name" value="P-loop containing nucleoside triphosphate hydrolases"/>
    <property type="match status" value="1"/>
</dbReference>
<feature type="domain" description="UvrD-like helicase C-terminal" evidence="13">
    <location>
        <begin position="287"/>
        <end position="559"/>
    </location>
</feature>
<dbReference type="Gene3D" id="1.10.10.160">
    <property type="match status" value="1"/>
</dbReference>
<dbReference type="GO" id="GO:0005524">
    <property type="term" value="F:ATP binding"/>
    <property type="evidence" value="ECO:0007669"/>
    <property type="project" value="UniProtKB-UniRule"/>
</dbReference>
<dbReference type="AlphaFoldDB" id="A0A9D6L7U9"/>
<reference evidence="14" key="1">
    <citation type="submission" date="2020-07" db="EMBL/GenBank/DDBJ databases">
        <title>Huge and variable diversity of episymbiotic CPR bacteria and DPANN archaea in groundwater ecosystems.</title>
        <authorList>
            <person name="He C.Y."/>
            <person name="Keren R."/>
            <person name="Whittaker M."/>
            <person name="Farag I.F."/>
            <person name="Doudna J."/>
            <person name="Cate J.H.D."/>
            <person name="Banfield J.F."/>
        </authorList>
    </citation>
    <scope>NUCLEOTIDE SEQUENCE</scope>
    <source>
        <strain evidence="14">NC_groundwater_928_Pr1_S-0.2um_72_17</strain>
    </source>
</reference>
<dbReference type="PROSITE" id="PS51198">
    <property type="entry name" value="UVRD_HELICASE_ATP_BIND"/>
    <property type="match status" value="1"/>
</dbReference>
<dbReference type="GO" id="GO:0016787">
    <property type="term" value="F:hydrolase activity"/>
    <property type="evidence" value="ECO:0007669"/>
    <property type="project" value="UniProtKB-UniRule"/>
</dbReference>
<dbReference type="Gene3D" id="1.10.486.10">
    <property type="entry name" value="PCRA, domain 4"/>
    <property type="match status" value="1"/>
</dbReference>
<dbReference type="EMBL" id="JACQAY010000088">
    <property type="protein sequence ID" value="MBI3539220.1"/>
    <property type="molecule type" value="Genomic_DNA"/>
</dbReference>
<sequence>MSSLPDLNEAQRAAVEHGAGPALVIAGAGSGKTRVLTARVAHLLARGIAPEAILAFTFTNRAAREMRARIERTVGEAARRLWVGTFHATGVRILRREARGGALPGIGPDFVIYDREDQETVVAAAIAALELPEGTLRTGEVLRRISDAKNALVSVEAFERAAVSPHERRIAACYRRYRDTLRGQSALDFDDLIGDVVTLLRDRPEIAERYRRRFVHVLVDEYQDTNHAQFRLVEALAAGHGNLFVVGDDDQSIYRFRGADLTNVLEFERAFPGAAVIRLEQNYRSTANILRAANAVIAHNRDRKGKTLWCDREDGARLRFVLAADEADEARCVRARLEEHRRRGGRLDECAILYRTNAQSRALESELRLHGIRYEMVGGVSFFARREVKDLLAYLRLALNPADRVAFWRVWNTPRRGLGDAVRARIEALGDAPPLEALRSLAGEGLRGAARGGAESFITLIDELRAGLNAPPAELLRLVLERTDYLRMLDDERDGTSADRRANIEELLVAASDHASAPADDGSGDVAGFLAEATLVTDADRVEEGADRVLMLTAHTAKGLEFPVVIVAGLEEGLFPHGSSLDEPGQLEEERRLFYVAVTRARNEVLLTAAAYRRRFTAEGVFAARGGAVSRFVDEIPAELVDREETLQPAVRFPAWASRRRAGAAGPAQSDGPAYRTRGPLARVVGKEVYHETFGRGVVVMAEGAGPDARYTVRFGTQLKKVMGRFLTGGVDVD</sequence>
<evidence type="ECO:0000256" key="1">
    <source>
        <dbReference type="ARBA" id="ARBA00009922"/>
    </source>
</evidence>
<organism evidence="14 15">
    <name type="scientific">Eiseniibacteriota bacterium</name>
    <dbReference type="NCBI Taxonomy" id="2212470"/>
    <lineage>
        <taxon>Bacteria</taxon>
        <taxon>Candidatus Eiseniibacteriota</taxon>
    </lineage>
</organism>
<keyword evidence="4 11" id="KW-0347">Helicase</keyword>
<evidence type="ECO:0000256" key="7">
    <source>
        <dbReference type="ARBA" id="ARBA00023235"/>
    </source>
</evidence>
<name>A0A9D6L7U9_UNCEI</name>
<comment type="catalytic activity">
    <reaction evidence="10">
        <text>ATP + H2O = ADP + phosphate + H(+)</text>
        <dbReference type="Rhea" id="RHEA:13065"/>
        <dbReference type="ChEBI" id="CHEBI:15377"/>
        <dbReference type="ChEBI" id="CHEBI:15378"/>
        <dbReference type="ChEBI" id="CHEBI:30616"/>
        <dbReference type="ChEBI" id="CHEBI:43474"/>
        <dbReference type="ChEBI" id="CHEBI:456216"/>
        <dbReference type="EC" id="5.6.2.4"/>
    </reaction>
</comment>
<evidence type="ECO:0000256" key="11">
    <source>
        <dbReference type="PROSITE-ProRule" id="PRU00560"/>
    </source>
</evidence>
<dbReference type="GO" id="GO:0000725">
    <property type="term" value="P:recombinational repair"/>
    <property type="evidence" value="ECO:0007669"/>
    <property type="project" value="TreeGrafter"/>
</dbReference>
<dbReference type="PANTHER" id="PTHR11070">
    <property type="entry name" value="UVRD / RECB / PCRA DNA HELICASE FAMILY MEMBER"/>
    <property type="match status" value="1"/>
</dbReference>
<keyword evidence="7" id="KW-0413">Isomerase</keyword>
<keyword evidence="2 11" id="KW-0547">Nucleotide-binding</keyword>
<dbReference type="GO" id="GO:0043138">
    <property type="term" value="F:3'-5' DNA helicase activity"/>
    <property type="evidence" value="ECO:0007669"/>
    <property type="project" value="UniProtKB-EC"/>
</dbReference>
<feature type="binding site" evidence="11">
    <location>
        <begin position="26"/>
        <end position="33"/>
    </location>
    <ligand>
        <name>ATP</name>
        <dbReference type="ChEBI" id="CHEBI:30616"/>
    </ligand>
</feature>
<feature type="domain" description="UvrD-like helicase ATP-binding" evidence="12">
    <location>
        <begin position="5"/>
        <end position="286"/>
    </location>
</feature>
<proteinExistence type="inferred from homology"/>
<evidence type="ECO:0000256" key="5">
    <source>
        <dbReference type="ARBA" id="ARBA00022840"/>
    </source>
</evidence>
<dbReference type="CDD" id="cd17932">
    <property type="entry name" value="DEXQc_UvrD"/>
    <property type="match status" value="1"/>
</dbReference>